<protein>
    <submittedName>
        <fullName evidence="3">1015_t:CDS:1</fullName>
    </submittedName>
</protein>
<keyword evidence="1" id="KW-0472">Membrane</keyword>
<dbReference type="Proteomes" id="UP000789831">
    <property type="component" value="Unassembled WGS sequence"/>
</dbReference>
<dbReference type="Gene3D" id="1.10.167.10">
    <property type="entry name" value="Regulator of G-protein Signalling 4, domain 2"/>
    <property type="match status" value="1"/>
</dbReference>
<feature type="transmembrane region" description="Helical" evidence="1">
    <location>
        <begin position="136"/>
        <end position="153"/>
    </location>
</feature>
<dbReference type="EMBL" id="CAJVPL010000897">
    <property type="protein sequence ID" value="CAG8538606.1"/>
    <property type="molecule type" value="Genomic_DNA"/>
</dbReference>
<comment type="caution">
    <text evidence="3">The sequence shown here is derived from an EMBL/GenBank/DDBJ whole genome shotgun (WGS) entry which is preliminary data.</text>
</comment>
<evidence type="ECO:0000256" key="1">
    <source>
        <dbReference type="SAM" id="Phobius"/>
    </source>
</evidence>
<keyword evidence="1" id="KW-0812">Transmembrane</keyword>
<feature type="transmembrane region" description="Helical" evidence="1">
    <location>
        <begin position="165"/>
        <end position="187"/>
    </location>
</feature>
<dbReference type="InterPro" id="IPR036305">
    <property type="entry name" value="RGS_sf"/>
</dbReference>
<evidence type="ECO:0000259" key="2">
    <source>
        <dbReference type="PROSITE" id="PS50132"/>
    </source>
</evidence>
<feature type="transmembrane region" description="Helical" evidence="1">
    <location>
        <begin position="102"/>
        <end position="124"/>
    </location>
</feature>
<dbReference type="InterPro" id="IPR044926">
    <property type="entry name" value="RGS_subdomain_2"/>
</dbReference>
<dbReference type="PROSITE" id="PS50132">
    <property type="entry name" value="RGS"/>
    <property type="match status" value="1"/>
</dbReference>
<name>A0A9N9APW5_9GLOM</name>
<organism evidence="3 4">
    <name type="scientific">Ambispora gerdemannii</name>
    <dbReference type="NCBI Taxonomy" id="144530"/>
    <lineage>
        <taxon>Eukaryota</taxon>
        <taxon>Fungi</taxon>
        <taxon>Fungi incertae sedis</taxon>
        <taxon>Mucoromycota</taxon>
        <taxon>Glomeromycotina</taxon>
        <taxon>Glomeromycetes</taxon>
        <taxon>Archaeosporales</taxon>
        <taxon>Ambisporaceae</taxon>
        <taxon>Ambispora</taxon>
    </lineage>
</organism>
<dbReference type="OrthoDB" id="196547at2759"/>
<gene>
    <name evidence="3" type="ORF">AGERDE_LOCUS6071</name>
</gene>
<evidence type="ECO:0000313" key="3">
    <source>
        <dbReference type="EMBL" id="CAG8538606.1"/>
    </source>
</evidence>
<sequence length="420" mass="47978">MSKAYPERNYSTYSLGGIATPTTPRFKSEGSEKGNVNFNGGDGVLDTFRRLKRCATDKWLSRNILFPIMSVTFILTLVMQIMSPALSINPMNKVCSIGFASIPLLVFLGFFIVIICPVLFCLIYGIRDAYGVRNELIVTLVSGTIAYIGFFLFERIFENLGQYFGSYLFAWVSLIVCHTLSITVPLLRTFELSSKSIIPSFHISRTSSFKSYSSEIMTNSKKYAQFMDVLEDSQEFEKYRECAAACFCTELILFLEEYQFLKLRVAQCCNPDMIASQQDDESIQEPEKIHVQNLNTFMFPETKNLARSSMLLPSTPCTISIVETISAARWIPFPIHELRNDYLMFYETFFDQTSDLAINLRGSTLTSVKAMIQNDHFEISMFEKAREEVLVLLYRNTFDRFLRIYSGGTSTISVSYKQNK</sequence>
<dbReference type="SUPFAM" id="SSF48097">
    <property type="entry name" value="Regulator of G-protein signaling, RGS"/>
    <property type="match status" value="1"/>
</dbReference>
<dbReference type="AlphaFoldDB" id="A0A9N9APW5"/>
<keyword evidence="4" id="KW-1185">Reference proteome</keyword>
<reference evidence="3" key="1">
    <citation type="submission" date="2021-06" db="EMBL/GenBank/DDBJ databases">
        <authorList>
            <person name="Kallberg Y."/>
            <person name="Tangrot J."/>
            <person name="Rosling A."/>
        </authorList>
    </citation>
    <scope>NUCLEOTIDE SEQUENCE</scope>
    <source>
        <strain evidence="3">MT106</strain>
    </source>
</reference>
<evidence type="ECO:0000313" key="4">
    <source>
        <dbReference type="Proteomes" id="UP000789831"/>
    </source>
</evidence>
<accession>A0A9N9APW5</accession>
<dbReference type="InterPro" id="IPR016137">
    <property type="entry name" value="RGS"/>
</dbReference>
<dbReference type="Pfam" id="PF00615">
    <property type="entry name" value="RGS"/>
    <property type="match status" value="1"/>
</dbReference>
<feature type="domain" description="RGS" evidence="2">
    <location>
        <begin position="339"/>
        <end position="403"/>
    </location>
</feature>
<feature type="transmembrane region" description="Helical" evidence="1">
    <location>
        <begin position="59"/>
        <end position="82"/>
    </location>
</feature>
<keyword evidence="1" id="KW-1133">Transmembrane helix</keyword>
<proteinExistence type="predicted"/>